<reference evidence="5 6" key="1">
    <citation type="journal article" date="2024" name="G3 (Bethesda)">
        <title>Genome assembly of Hibiscus sabdariffa L. provides insights into metabolisms of medicinal natural products.</title>
        <authorList>
            <person name="Kim T."/>
        </authorList>
    </citation>
    <scope>NUCLEOTIDE SEQUENCE [LARGE SCALE GENOMIC DNA]</scope>
    <source>
        <strain evidence="5">TK-2024</strain>
        <tissue evidence="5">Old leaves</tissue>
    </source>
</reference>
<protein>
    <recommendedName>
        <fullName evidence="4">C2H2-type domain-containing protein</fullName>
    </recommendedName>
</protein>
<dbReference type="Proteomes" id="UP001396334">
    <property type="component" value="Unassembled WGS sequence"/>
</dbReference>
<evidence type="ECO:0000256" key="2">
    <source>
        <dbReference type="PROSITE-ProRule" id="PRU00042"/>
    </source>
</evidence>
<accession>A0ABR2PLR1</accession>
<keyword evidence="6" id="KW-1185">Reference proteome</keyword>
<dbReference type="InterPro" id="IPR002885">
    <property type="entry name" value="PPR_rpt"/>
</dbReference>
<name>A0ABR2PLR1_9ROSI</name>
<evidence type="ECO:0000256" key="1">
    <source>
        <dbReference type="ARBA" id="ARBA00022737"/>
    </source>
</evidence>
<comment type="caution">
    <text evidence="5">The sequence shown here is derived from an EMBL/GenBank/DDBJ whole genome shotgun (WGS) entry which is preliminary data.</text>
</comment>
<dbReference type="PANTHER" id="PTHR47926:SF545">
    <property type="entry name" value="PENTACOTRIPEPTIDE-REPEAT REGION OF PRORP DOMAIN-CONTAINING PROTEIN"/>
    <property type="match status" value="1"/>
</dbReference>
<dbReference type="NCBIfam" id="TIGR00756">
    <property type="entry name" value="PPR"/>
    <property type="match status" value="2"/>
</dbReference>
<dbReference type="InterPro" id="IPR046960">
    <property type="entry name" value="PPR_At4g14850-like_plant"/>
</dbReference>
<feature type="domain" description="C2H2-type" evidence="4">
    <location>
        <begin position="4"/>
        <end position="32"/>
    </location>
</feature>
<dbReference type="InterPro" id="IPR013087">
    <property type="entry name" value="Znf_C2H2_type"/>
</dbReference>
<feature type="repeat" description="PPR" evidence="3">
    <location>
        <begin position="56"/>
        <end position="90"/>
    </location>
</feature>
<dbReference type="PROSITE" id="PS51375">
    <property type="entry name" value="PPR"/>
    <property type="match status" value="2"/>
</dbReference>
<gene>
    <name evidence="5" type="ORF">V6N11_063793</name>
</gene>
<keyword evidence="2" id="KW-0863">Zinc-finger</keyword>
<feature type="repeat" description="PPR" evidence="3">
    <location>
        <begin position="118"/>
        <end position="152"/>
    </location>
</feature>
<evidence type="ECO:0000259" key="4">
    <source>
        <dbReference type="PROSITE" id="PS50157"/>
    </source>
</evidence>
<evidence type="ECO:0000313" key="6">
    <source>
        <dbReference type="Proteomes" id="UP001396334"/>
    </source>
</evidence>
<evidence type="ECO:0000313" key="5">
    <source>
        <dbReference type="EMBL" id="KAK8989361.1"/>
    </source>
</evidence>
<keyword evidence="2" id="KW-0862">Zinc</keyword>
<proteinExistence type="predicted"/>
<evidence type="ECO:0000256" key="3">
    <source>
        <dbReference type="PROSITE-ProRule" id="PRU00708"/>
    </source>
</evidence>
<keyword evidence="2" id="KW-0479">Metal-binding</keyword>
<dbReference type="InterPro" id="IPR011990">
    <property type="entry name" value="TPR-like_helical_dom_sf"/>
</dbReference>
<dbReference type="Pfam" id="PF01535">
    <property type="entry name" value="PPR"/>
    <property type="match status" value="3"/>
</dbReference>
<sequence length="432" mass="48466">MEKHKCKLCARTFSNNRVLRGHIKEDKEQEKNIKTVVEDGEYGSDAFFFQHIPEKSFASWNTLINGYVERGEIESAKRFFDMMHQRNNIICITMIAGYTICWDVKSTCELFDKMLERNHLAFNVMMSCYAQNSQPKEALKLFDEMLKSEETLFGSHSSDLFKGVKGGTSHAGSPAQGVVGGGDDAPLFPLANLMARINPANNFSGQDSRKSVHYSPISPFTNMIPARLPLIPTSFNDINMTAVGEQNPIVPSEGIKRPRVQPHLSDVSIAADSLSGYRILAHVSDSQIVVSTNSNVDQVKRLYSALWSLAIPTKIKLDKKRMYYLWIYYGGYIMAAGSIPHRFVPSPEVAEAYAYIDALMLARDAGFNSIHSMRAFFTSLTFSHVGRTCNAVAHLLAREGRDFSGPRFWVEEAPPSVEEAALKDKRWVDLQN</sequence>
<organism evidence="5 6">
    <name type="scientific">Hibiscus sabdariffa</name>
    <name type="common">roselle</name>
    <dbReference type="NCBI Taxonomy" id="183260"/>
    <lineage>
        <taxon>Eukaryota</taxon>
        <taxon>Viridiplantae</taxon>
        <taxon>Streptophyta</taxon>
        <taxon>Embryophyta</taxon>
        <taxon>Tracheophyta</taxon>
        <taxon>Spermatophyta</taxon>
        <taxon>Magnoliopsida</taxon>
        <taxon>eudicotyledons</taxon>
        <taxon>Gunneridae</taxon>
        <taxon>Pentapetalae</taxon>
        <taxon>rosids</taxon>
        <taxon>malvids</taxon>
        <taxon>Malvales</taxon>
        <taxon>Malvaceae</taxon>
        <taxon>Malvoideae</taxon>
        <taxon>Hibiscus</taxon>
    </lineage>
</organism>
<dbReference type="EMBL" id="JBBPBN010000056">
    <property type="protein sequence ID" value="KAK8989361.1"/>
    <property type="molecule type" value="Genomic_DNA"/>
</dbReference>
<dbReference type="PANTHER" id="PTHR47926">
    <property type="entry name" value="PENTATRICOPEPTIDE REPEAT-CONTAINING PROTEIN"/>
    <property type="match status" value="1"/>
</dbReference>
<dbReference type="PROSITE" id="PS50157">
    <property type="entry name" value="ZINC_FINGER_C2H2_2"/>
    <property type="match status" value="1"/>
</dbReference>
<keyword evidence="1" id="KW-0677">Repeat</keyword>
<dbReference type="Gene3D" id="1.25.40.10">
    <property type="entry name" value="Tetratricopeptide repeat domain"/>
    <property type="match status" value="1"/>
</dbReference>